<accession>A0A7W8JY64</accession>
<comment type="caution">
    <text evidence="1">The sequence shown here is derived from an EMBL/GenBank/DDBJ whole genome shotgun (WGS) entry which is preliminary data.</text>
</comment>
<dbReference type="EMBL" id="JACHFL010000007">
    <property type="protein sequence ID" value="MBB5363864.1"/>
    <property type="molecule type" value="Genomic_DNA"/>
</dbReference>
<dbReference type="Proteomes" id="UP000552709">
    <property type="component" value="Unassembled WGS sequence"/>
</dbReference>
<organism evidence="1 2">
    <name type="scientific">Deinococcus humi</name>
    <dbReference type="NCBI Taxonomy" id="662880"/>
    <lineage>
        <taxon>Bacteria</taxon>
        <taxon>Thermotogati</taxon>
        <taxon>Deinococcota</taxon>
        <taxon>Deinococci</taxon>
        <taxon>Deinococcales</taxon>
        <taxon>Deinococcaceae</taxon>
        <taxon>Deinococcus</taxon>
    </lineage>
</organism>
<proteinExistence type="predicted"/>
<dbReference type="RefSeq" id="WP_184133486.1">
    <property type="nucleotide sequence ID" value="NZ_JACHFL010000007.1"/>
</dbReference>
<reference evidence="1 2" key="1">
    <citation type="submission" date="2020-08" db="EMBL/GenBank/DDBJ databases">
        <title>Genomic Encyclopedia of Type Strains, Phase IV (KMG-IV): sequencing the most valuable type-strain genomes for metagenomic binning, comparative biology and taxonomic classification.</title>
        <authorList>
            <person name="Goeker M."/>
        </authorList>
    </citation>
    <scope>NUCLEOTIDE SEQUENCE [LARGE SCALE GENOMIC DNA]</scope>
    <source>
        <strain evidence="1 2">DSM 27939</strain>
    </source>
</reference>
<gene>
    <name evidence="1" type="ORF">HNQ08_002971</name>
</gene>
<evidence type="ECO:0000313" key="1">
    <source>
        <dbReference type="EMBL" id="MBB5363864.1"/>
    </source>
</evidence>
<keyword evidence="2" id="KW-1185">Reference proteome</keyword>
<protein>
    <submittedName>
        <fullName evidence="1">Uncharacterized protein</fullName>
    </submittedName>
</protein>
<name>A0A7W8JY64_9DEIO</name>
<dbReference type="AlphaFoldDB" id="A0A7W8JY64"/>
<evidence type="ECO:0000313" key="2">
    <source>
        <dbReference type="Proteomes" id="UP000552709"/>
    </source>
</evidence>
<sequence>MNHFIHPPFLEREIYILRIWYELDGSEVVWRASVLLPQGAQRRHFSTPDALVEFLNVRVRGPRTD</sequence>